<gene>
    <name evidence="2" type="ordered locus">MTR_8g072105</name>
</gene>
<reference evidence="3" key="3">
    <citation type="submission" date="2015-04" db="UniProtKB">
        <authorList>
            <consortium name="EnsemblPlants"/>
        </authorList>
    </citation>
    <scope>IDENTIFICATION</scope>
    <source>
        <strain evidence="3">cv. Jemalong A17</strain>
    </source>
</reference>
<dbReference type="AlphaFoldDB" id="A0A072U3D7"/>
<reference evidence="2 4" key="1">
    <citation type="journal article" date="2011" name="Nature">
        <title>The Medicago genome provides insight into the evolution of rhizobial symbioses.</title>
        <authorList>
            <person name="Young N.D."/>
            <person name="Debelle F."/>
            <person name="Oldroyd G.E."/>
            <person name="Geurts R."/>
            <person name="Cannon S.B."/>
            <person name="Udvardi M.K."/>
            <person name="Benedito V.A."/>
            <person name="Mayer K.F."/>
            <person name="Gouzy J."/>
            <person name="Schoof H."/>
            <person name="Van de Peer Y."/>
            <person name="Proost S."/>
            <person name="Cook D.R."/>
            <person name="Meyers B.C."/>
            <person name="Spannagl M."/>
            <person name="Cheung F."/>
            <person name="De Mita S."/>
            <person name="Krishnakumar V."/>
            <person name="Gundlach H."/>
            <person name="Zhou S."/>
            <person name="Mudge J."/>
            <person name="Bharti A.K."/>
            <person name="Murray J.D."/>
            <person name="Naoumkina M.A."/>
            <person name="Rosen B."/>
            <person name="Silverstein K.A."/>
            <person name="Tang H."/>
            <person name="Rombauts S."/>
            <person name="Zhao P.X."/>
            <person name="Zhou P."/>
            <person name="Barbe V."/>
            <person name="Bardou P."/>
            <person name="Bechner M."/>
            <person name="Bellec A."/>
            <person name="Berger A."/>
            <person name="Berges H."/>
            <person name="Bidwell S."/>
            <person name="Bisseling T."/>
            <person name="Choisne N."/>
            <person name="Couloux A."/>
            <person name="Denny R."/>
            <person name="Deshpande S."/>
            <person name="Dai X."/>
            <person name="Doyle J.J."/>
            <person name="Dudez A.M."/>
            <person name="Farmer A.D."/>
            <person name="Fouteau S."/>
            <person name="Franken C."/>
            <person name="Gibelin C."/>
            <person name="Gish J."/>
            <person name="Goldstein S."/>
            <person name="Gonzalez A.J."/>
            <person name="Green P.J."/>
            <person name="Hallab A."/>
            <person name="Hartog M."/>
            <person name="Hua A."/>
            <person name="Humphray S.J."/>
            <person name="Jeong D.H."/>
            <person name="Jing Y."/>
            <person name="Jocker A."/>
            <person name="Kenton S.M."/>
            <person name="Kim D.J."/>
            <person name="Klee K."/>
            <person name="Lai H."/>
            <person name="Lang C."/>
            <person name="Lin S."/>
            <person name="Macmil S.L."/>
            <person name="Magdelenat G."/>
            <person name="Matthews L."/>
            <person name="McCorrison J."/>
            <person name="Monaghan E.L."/>
            <person name="Mun J.H."/>
            <person name="Najar F.Z."/>
            <person name="Nicholson C."/>
            <person name="Noirot C."/>
            <person name="O'Bleness M."/>
            <person name="Paule C.R."/>
            <person name="Poulain J."/>
            <person name="Prion F."/>
            <person name="Qin B."/>
            <person name="Qu C."/>
            <person name="Retzel E.F."/>
            <person name="Riddle C."/>
            <person name="Sallet E."/>
            <person name="Samain S."/>
            <person name="Samson N."/>
            <person name="Sanders I."/>
            <person name="Saurat O."/>
            <person name="Scarpelli C."/>
            <person name="Schiex T."/>
            <person name="Segurens B."/>
            <person name="Severin A.J."/>
            <person name="Sherrier D.J."/>
            <person name="Shi R."/>
            <person name="Sims S."/>
            <person name="Singer S.R."/>
            <person name="Sinharoy S."/>
            <person name="Sterck L."/>
            <person name="Viollet A."/>
            <person name="Wang B.B."/>
            <person name="Wang K."/>
            <person name="Wang M."/>
            <person name="Wang X."/>
            <person name="Warfsmann J."/>
            <person name="Weissenbach J."/>
            <person name="White D.D."/>
            <person name="White J.D."/>
            <person name="Wiley G.B."/>
            <person name="Wincker P."/>
            <person name="Xing Y."/>
            <person name="Yang L."/>
            <person name="Yao Z."/>
            <person name="Ying F."/>
            <person name="Zhai J."/>
            <person name="Zhou L."/>
            <person name="Zuber A."/>
            <person name="Denarie J."/>
            <person name="Dixon R.A."/>
            <person name="May G.D."/>
            <person name="Schwartz D.C."/>
            <person name="Rogers J."/>
            <person name="Quetier F."/>
            <person name="Town C.D."/>
            <person name="Roe B.A."/>
        </authorList>
    </citation>
    <scope>NUCLEOTIDE SEQUENCE [LARGE SCALE GENOMIC DNA]</scope>
    <source>
        <strain evidence="2">A17</strain>
        <strain evidence="3 4">cv. Jemalong A17</strain>
    </source>
</reference>
<protein>
    <submittedName>
        <fullName evidence="2 3">Uncharacterized protein</fullName>
    </submittedName>
</protein>
<name>A0A072U3D7_MEDTR</name>
<reference evidence="2 4" key="2">
    <citation type="journal article" date="2014" name="BMC Genomics">
        <title>An improved genome release (version Mt4.0) for the model legume Medicago truncatula.</title>
        <authorList>
            <person name="Tang H."/>
            <person name="Krishnakumar V."/>
            <person name="Bidwell S."/>
            <person name="Rosen B."/>
            <person name="Chan A."/>
            <person name="Zhou S."/>
            <person name="Gentzbittel L."/>
            <person name="Childs K.L."/>
            <person name="Yandell M."/>
            <person name="Gundlach H."/>
            <person name="Mayer K.F."/>
            <person name="Schwartz D.C."/>
            <person name="Town C.D."/>
        </authorList>
    </citation>
    <scope>GENOME REANNOTATION</scope>
    <source>
        <strain evidence="2">A17</strain>
        <strain evidence="3 4">cv. Jemalong A17</strain>
    </source>
</reference>
<evidence type="ECO:0000313" key="2">
    <source>
        <dbReference type="EMBL" id="KEH20330.1"/>
    </source>
</evidence>
<evidence type="ECO:0000256" key="1">
    <source>
        <dbReference type="SAM" id="MobiDB-lite"/>
    </source>
</evidence>
<keyword evidence="4" id="KW-1185">Reference proteome</keyword>
<dbReference type="EMBL" id="CM001224">
    <property type="protein sequence ID" value="KEH20330.1"/>
    <property type="molecule type" value="Genomic_DNA"/>
</dbReference>
<organism evidence="2 4">
    <name type="scientific">Medicago truncatula</name>
    <name type="common">Barrel medic</name>
    <name type="synonym">Medicago tribuloides</name>
    <dbReference type="NCBI Taxonomy" id="3880"/>
    <lineage>
        <taxon>Eukaryota</taxon>
        <taxon>Viridiplantae</taxon>
        <taxon>Streptophyta</taxon>
        <taxon>Embryophyta</taxon>
        <taxon>Tracheophyta</taxon>
        <taxon>Spermatophyta</taxon>
        <taxon>Magnoliopsida</taxon>
        <taxon>eudicotyledons</taxon>
        <taxon>Gunneridae</taxon>
        <taxon>Pentapetalae</taxon>
        <taxon>rosids</taxon>
        <taxon>fabids</taxon>
        <taxon>Fabales</taxon>
        <taxon>Fabaceae</taxon>
        <taxon>Papilionoideae</taxon>
        <taxon>50 kb inversion clade</taxon>
        <taxon>NPAAA clade</taxon>
        <taxon>Hologalegina</taxon>
        <taxon>IRL clade</taxon>
        <taxon>Trifolieae</taxon>
        <taxon>Medicago</taxon>
    </lineage>
</organism>
<accession>A0A072U3D7</accession>
<evidence type="ECO:0000313" key="4">
    <source>
        <dbReference type="Proteomes" id="UP000002051"/>
    </source>
</evidence>
<sequence length="57" mass="6024">MLLSTGLNTRDVAADGGGENSDNASNVTMLNNETIPPLEDMEYESFLRSSSSSLAIS</sequence>
<dbReference type="Proteomes" id="UP000002051">
    <property type="component" value="Chromosome 8"/>
</dbReference>
<feature type="region of interest" description="Disordered" evidence="1">
    <location>
        <begin position="1"/>
        <end position="39"/>
    </location>
</feature>
<feature type="compositionally biased region" description="Polar residues" evidence="1">
    <location>
        <begin position="20"/>
        <end position="34"/>
    </location>
</feature>
<proteinExistence type="predicted"/>
<dbReference type="HOGENOM" id="CLU_2999542_0_0_1"/>
<dbReference type="EnsemblPlants" id="KEH20330">
    <property type="protein sequence ID" value="KEH20330"/>
    <property type="gene ID" value="MTR_8g072105"/>
</dbReference>
<evidence type="ECO:0000313" key="3">
    <source>
        <dbReference type="EnsemblPlants" id="KEH20330"/>
    </source>
</evidence>